<sequence>MLKSDAGDACWIYLEAISPMIPTIVSGLIYSKYQRAVREVVPPKLRKLWKDWDIRVAVLLSLTLQILVIILGSRRKHTRRLLVRIVVWSAYLAADAVATFALGTLSNNLTDLYDDKAKSQDPNTELMAFWAPFLLLHMGGPDTITAYSLEDNELWLRHFLGLIMQTAIALYVFLMAWTGSRLSILAILMIVAGFIKYGERTWALRSASSDKLRESTFINRVSESQLSDDFKSELVRRSEEGYIVGEDRFIEVPLPIDLSIINEHSDISEEGKLLTAHGLQELTKRLFVDSVLTSKDRDTTRTVFRNMSSENAFQVIEMGLGFMYDYFYTKASLLNTPWGVALRIVTSFITCLSLALFTLLVDRKKYSTVDISTTWTLLVVAVILEIYSALLLLSSDRFIIWLSMHKREIQITSSSTTLLQLGTTNSFISSLFRRPRWSHRMYQLSLQTLFFNEKPLPFLDILKLLNTEHKMLEKLWYLSDDLQVSKDLKKLIFRYFKEKVAEEKSAKFRESSKSFSSRYFVIFPTAKGEAFNDKYFHVAPNFQEYFGNSIFFWHCFTEASYCIDRRDIEKLNVSQYCGLIMQISRYMLYLLLLHPSMLPVDGIDPMSFQKTVDMYRYQLGRYDVRLEIEQEIRMEVQEETRMEVLEEMRSEIVEELRSEVLKRIRAEALDEILAKFKGKEYGAELKAKLEAEYEAKFKAKNEAEFEAKLQAKIQALFQQRFDAKCEREFEKRFEAKIQAKIEAETEASKRASIIASEIILVERPFDYSLKLFAEGFVTAKNIKSEGEMALIEKWNTLGCTWLELLAHAARKCKGREHGQQLRRGGQFLTHVWLLMAFFGLTDHYQVSEPREIAGLIAK</sequence>
<feature type="transmembrane region" description="Helical" evidence="1">
    <location>
        <begin position="12"/>
        <end position="32"/>
    </location>
</feature>
<evidence type="ECO:0000256" key="1">
    <source>
        <dbReference type="SAM" id="Phobius"/>
    </source>
</evidence>
<organism evidence="3 4">
    <name type="scientific">Citrus x changshan-huyou</name>
    <dbReference type="NCBI Taxonomy" id="2935761"/>
    <lineage>
        <taxon>Eukaryota</taxon>
        <taxon>Viridiplantae</taxon>
        <taxon>Streptophyta</taxon>
        <taxon>Embryophyta</taxon>
        <taxon>Tracheophyta</taxon>
        <taxon>Spermatophyta</taxon>
        <taxon>Magnoliopsida</taxon>
        <taxon>eudicotyledons</taxon>
        <taxon>Gunneridae</taxon>
        <taxon>Pentapetalae</taxon>
        <taxon>rosids</taxon>
        <taxon>malvids</taxon>
        <taxon>Sapindales</taxon>
        <taxon>Rutaceae</taxon>
        <taxon>Aurantioideae</taxon>
        <taxon>Citrus</taxon>
    </lineage>
</organism>
<dbReference type="PANTHER" id="PTHR31325">
    <property type="entry name" value="OS01G0798800 PROTEIN-RELATED"/>
    <property type="match status" value="1"/>
</dbReference>
<dbReference type="InterPro" id="IPR007658">
    <property type="entry name" value="DUF594"/>
</dbReference>
<gene>
    <name evidence="3" type="ORF">WN944_021829</name>
</gene>
<dbReference type="Pfam" id="PF04578">
    <property type="entry name" value="DUF594"/>
    <property type="match status" value="1"/>
</dbReference>
<comment type="caution">
    <text evidence="3">The sequence shown here is derived from an EMBL/GenBank/DDBJ whole genome shotgun (WGS) entry which is preliminary data.</text>
</comment>
<dbReference type="Proteomes" id="UP001428341">
    <property type="component" value="Unassembled WGS sequence"/>
</dbReference>
<feature type="transmembrane region" description="Helical" evidence="1">
    <location>
        <begin position="154"/>
        <end position="174"/>
    </location>
</feature>
<feature type="transmembrane region" description="Helical" evidence="1">
    <location>
        <begin position="340"/>
        <end position="361"/>
    </location>
</feature>
<protein>
    <recommendedName>
        <fullName evidence="2">DUF4220 domain-containing protein</fullName>
    </recommendedName>
</protein>
<keyword evidence="1" id="KW-0812">Transmembrane</keyword>
<feature type="transmembrane region" description="Helical" evidence="1">
    <location>
        <begin position="126"/>
        <end position="147"/>
    </location>
</feature>
<proteinExistence type="predicted"/>
<dbReference type="EMBL" id="JBCGBO010000001">
    <property type="protein sequence ID" value="KAK9228872.1"/>
    <property type="molecule type" value="Genomic_DNA"/>
</dbReference>
<feature type="transmembrane region" description="Helical" evidence="1">
    <location>
        <begin position="52"/>
        <end position="73"/>
    </location>
</feature>
<dbReference type="Pfam" id="PF13968">
    <property type="entry name" value="DUF4220"/>
    <property type="match status" value="1"/>
</dbReference>
<keyword evidence="4" id="KW-1185">Reference proteome</keyword>
<evidence type="ECO:0000313" key="4">
    <source>
        <dbReference type="Proteomes" id="UP001428341"/>
    </source>
</evidence>
<feature type="transmembrane region" description="Helical" evidence="1">
    <location>
        <begin position="85"/>
        <end position="106"/>
    </location>
</feature>
<dbReference type="InterPro" id="IPR025315">
    <property type="entry name" value="DUF4220"/>
</dbReference>
<feature type="transmembrane region" description="Helical" evidence="1">
    <location>
        <begin position="180"/>
        <end position="198"/>
    </location>
</feature>
<keyword evidence="1" id="KW-1133">Transmembrane helix</keyword>
<dbReference type="AlphaFoldDB" id="A0AAP0MXG1"/>
<feature type="transmembrane region" description="Helical" evidence="1">
    <location>
        <begin position="311"/>
        <end position="328"/>
    </location>
</feature>
<name>A0AAP0MXG1_9ROSI</name>
<evidence type="ECO:0000259" key="2">
    <source>
        <dbReference type="Pfam" id="PF13968"/>
    </source>
</evidence>
<keyword evidence="1" id="KW-0472">Membrane</keyword>
<accession>A0AAP0MXG1</accession>
<reference evidence="3 4" key="1">
    <citation type="submission" date="2024-05" db="EMBL/GenBank/DDBJ databases">
        <title>Haplotype-resolved chromosome-level genome assembly of Huyou (Citrus changshanensis).</title>
        <authorList>
            <person name="Miao C."/>
            <person name="Chen W."/>
            <person name="Wu Y."/>
            <person name="Wang L."/>
            <person name="Zhao S."/>
            <person name="Grierson D."/>
            <person name="Xu C."/>
            <person name="Chen K."/>
        </authorList>
    </citation>
    <scope>NUCLEOTIDE SEQUENCE [LARGE SCALE GENOMIC DNA]</scope>
    <source>
        <strain evidence="3">01-14</strain>
        <tissue evidence="3">Leaf</tissue>
    </source>
</reference>
<evidence type="ECO:0000313" key="3">
    <source>
        <dbReference type="EMBL" id="KAK9228872.1"/>
    </source>
</evidence>
<feature type="transmembrane region" description="Helical" evidence="1">
    <location>
        <begin position="373"/>
        <end position="393"/>
    </location>
</feature>
<feature type="domain" description="DUF4220" evidence="2">
    <location>
        <begin position="88"/>
        <end position="446"/>
    </location>
</feature>